<dbReference type="RefSeq" id="WP_135784728.1">
    <property type="nucleotide sequence ID" value="NZ_JBHWEU010000001.1"/>
</dbReference>
<comment type="caution">
    <text evidence="1">The sequence shown here is derived from an EMBL/GenBank/DDBJ whole genome shotgun (WGS) entry which is preliminary data.</text>
</comment>
<organism evidence="1 2">
    <name type="scientific">Streptomyces bauhiniae</name>
    <dbReference type="NCBI Taxonomy" id="2340725"/>
    <lineage>
        <taxon>Bacteria</taxon>
        <taxon>Bacillati</taxon>
        <taxon>Actinomycetota</taxon>
        <taxon>Actinomycetes</taxon>
        <taxon>Kitasatosporales</taxon>
        <taxon>Streptomycetaceae</taxon>
        <taxon>Streptomyces</taxon>
    </lineage>
</organism>
<sequence length="69" mass="7506">MSQIPPPRPVERTPVDGDCPACGRAELTEYDVVGETGWTHVVKCGHCLTSARRTPAHRLGPITLLVDQL</sequence>
<dbReference type="EMBL" id="SRRT01000002">
    <property type="protein sequence ID" value="TGN79387.1"/>
    <property type="molecule type" value="Genomic_DNA"/>
</dbReference>
<accession>A0A4Z1D9H5</accession>
<proteinExistence type="predicted"/>
<reference evidence="1 2" key="1">
    <citation type="submission" date="2019-04" db="EMBL/GenBank/DDBJ databases">
        <title>Streptomyces sp. nov. Bv016 isolated from bark of Buahinia variegata.</title>
        <authorList>
            <person name="Kanchanasin P."/>
            <person name="Tanasupawat S."/>
            <person name="Yuki M."/>
            <person name="Kudo T."/>
        </authorList>
    </citation>
    <scope>NUCLEOTIDE SEQUENCE [LARGE SCALE GENOMIC DNA]</scope>
    <source>
        <strain evidence="1 2">Bv016</strain>
    </source>
</reference>
<gene>
    <name evidence="1" type="ORF">E5083_07040</name>
</gene>
<dbReference type="Proteomes" id="UP000298159">
    <property type="component" value="Unassembled WGS sequence"/>
</dbReference>
<evidence type="ECO:0000313" key="1">
    <source>
        <dbReference type="EMBL" id="TGN79387.1"/>
    </source>
</evidence>
<name>A0A4Z1D9H5_9ACTN</name>
<keyword evidence="2" id="KW-1185">Reference proteome</keyword>
<dbReference type="GeneID" id="95447351"/>
<evidence type="ECO:0000313" key="2">
    <source>
        <dbReference type="Proteomes" id="UP000298159"/>
    </source>
</evidence>
<protein>
    <submittedName>
        <fullName evidence="1">Uncharacterized protein</fullName>
    </submittedName>
</protein>
<dbReference type="AlphaFoldDB" id="A0A4Z1D9H5"/>